<reference evidence="2" key="1">
    <citation type="submission" date="2020-09" db="EMBL/GenBank/DDBJ databases">
        <title>Iningainema tapete sp. nov. (Scytonemataceae, Cyanobacteria) from greenhouses in central Florida (USA) produces two types of nodularin with biosynthetic potential for microcystin-LR and anabaenopeptins.</title>
        <authorList>
            <person name="Berthold D.E."/>
            <person name="Lefler F.W."/>
            <person name="Huang I.-S."/>
            <person name="Abdulla H."/>
            <person name="Zimba P.V."/>
            <person name="Laughinghouse H.D. IV."/>
        </authorList>
    </citation>
    <scope>NUCLEOTIDE SEQUENCE</scope>
    <source>
        <strain evidence="2">BLCCT55</strain>
    </source>
</reference>
<dbReference type="PANTHER" id="PTHR35841:SF1">
    <property type="entry name" value="PHOSPHONATES-BINDING PERIPLASMIC PROTEIN"/>
    <property type="match status" value="1"/>
</dbReference>
<sequence length="285" mass="31841">MSSLLSRRLFILQMLLLITACAEEETSNQQLELVLGVISYEEGKQTLERFARFRNYLGEKLRAIIQLEPAFSQNLALERIQNRDWSLVFAPAGLAAIASANYQYLPIFPLQIEGASRSIFVVRKDSHLRQLKDLQGKVVALGQPGSAAGYYYPLYHLYGFTLASILFSPTPKTVLEWVAQGKAAAGTISLEEFNLYKTQLGAAEFRILFSSSQNVPPGAVLIGPNVERNRQERIRSYMKNAPPNLVADVGYLPNADAPNYQDMISIVKRVTSIADRLNAKPVRLF</sequence>
<dbReference type="PROSITE" id="PS51257">
    <property type="entry name" value="PROKAR_LIPOPROTEIN"/>
    <property type="match status" value="1"/>
</dbReference>
<accession>A0A8J6XMD3</accession>
<dbReference type="Pfam" id="PF12974">
    <property type="entry name" value="Phosphonate-bd"/>
    <property type="match status" value="1"/>
</dbReference>
<name>A0A8J6XMD3_9CYAN</name>
<dbReference type="RefSeq" id="WP_190834749.1">
    <property type="nucleotide sequence ID" value="NZ_CAWPPI010000086.1"/>
</dbReference>
<protein>
    <submittedName>
        <fullName evidence="2">PhnD/SsuA/transferrin family substrate-binding protein</fullName>
    </submittedName>
</protein>
<evidence type="ECO:0000256" key="1">
    <source>
        <dbReference type="SAM" id="SignalP"/>
    </source>
</evidence>
<evidence type="ECO:0000313" key="2">
    <source>
        <dbReference type="EMBL" id="MBD2775812.1"/>
    </source>
</evidence>
<dbReference type="AlphaFoldDB" id="A0A8J6XMD3"/>
<evidence type="ECO:0000313" key="3">
    <source>
        <dbReference type="Proteomes" id="UP000629098"/>
    </source>
</evidence>
<dbReference type="Gene3D" id="3.40.190.10">
    <property type="entry name" value="Periplasmic binding protein-like II"/>
    <property type="match status" value="2"/>
</dbReference>
<comment type="caution">
    <text evidence="2">The sequence shown here is derived from an EMBL/GenBank/DDBJ whole genome shotgun (WGS) entry which is preliminary data.</text>
</comment>
<keyword evidence="1" id="KW-0732">Signal</keyword>
<dbReference type="SUPFAM" id="SSF53850">
    <property type="entry name" value="Periplasmic binding protein-like II"/>
    <property type="match status" value="1"/>
</dbReference>
<feature type="signal peptide" evidence="1">
    <location>
        <begin position="1"/>
        <end position="22"/>
    </location>
</feature>
<feature type="chain" id="PRO_5035322661" evidence="1">
    <location>
        <begin position="23"/>
        <end position="285"/>
    </location>
</feature>
<organism evidence="2 3">
    <name type="scientific">Iningainema tapete BLCC-T55</name>
    <dbReference type="NCBI Taxonomy" id="2748662"/>
    <lineage>
        <taxon>Bacteria</taxon>
        <taxon>Bacillati</taxon>
        <taxon>Cyanobacteriota</taxon>
        <taxon>Cyanophyceae</taxon>
        <taxon>Nostocales</taxon>
        <taxon>Scytonemataceae</taxon>
        <taxon>Iningainema tapete</taxon>
    </lineage>
</organism>
<gene>
    <name evidence="2" type="ORF">ICL16_28070</name>
</gene>
<dbReference type="PANTHER" id="PTHR35841">
    <property type="entry name" value="PHOSPHONATES-BINDING PERIPLASMIC PROTEIN"/>
    <property type="match status" value="1"/>
</dbReference>
<dbReference type="EMBL" id="JACXAE010000086">
    <property type="protein sequence ID" value="MBD2775812.1"/>
    <property type="molecule type" value="Genomic_DNA"/>
</dbReference>
<proteinExistence type="predicted"/>
<dbReference type="Proteomes" id="UP000629098">
    <property type="component" value="Unassembled WGS sequence"/>
</dbReference>
<keyword evidence="3" id="KW-1185">Reference proteome</keyword>